<reference evidence="3 4" key="1">
    <citation type="submission" date="2024-09" db="EMBL/GenBank/DDBJ databases">
        <authorList>
            <person name="Sun Q."/>
            <person name="Mori K."/>
        </authorList>
    </citation>
    <scope>NUCLEOTIDE SEQUENCE [LARGE SCALE GENOMIC DNA]</scope>
    <source>
        <strain evidence="3 4">CCM 7228</strain>
    </source>
</reference>
<evidence type="ECO:0000313" key="4">
    <source>
        <dbReference type="Proteomes" id="UP001589854"/>
    </source>
</evidence>
<organism evidence="3 4">
    <name type="scientific">Metabacillus herbersteinensis</name>
    <dbReference type="NCBI Taxonomy" id="283816"/>
    <lineage>
        <taxon>Bacteria</taxon>
        <taxon>Bacillati</taxon>
        <taxon>Bacillota</taxon>
        <taxon>Bacilli</taxon>
        <taxon>Bacillales</taxon>
        <taxon>Bacillaceae</taxon>
        <taxon>Metabacillus</taxon>
    </lineage>
</organism>
<name>A0ABV6GAN8_9BACI</name>
<dbReference type="CDD" id="cd03116">
    <property type="entry name" value="MobB"/>
    <property type="match status" value="1"/>
</dbReference>
<feature type="region of interest" description="Disordered" evidence="1">
    <location>
        <begin position="41"/>
        <end position="62"/>
    </location>
</feature>
<dbReference type="PANTHER" id="PTHR40072">
    <property type="entry name" value="MOLYBDOPTERIN-GUANINE DINUCLEOTIDE BIOSYNTHESIS ADAPTER PROTEIN-RELATED"/>
    <property type="match status" value="1"/>
</dbReference>
<dbReference type="NCBIfam" id="TIGR00176">
    <property type="entry name" value="mobB"/>
    <property type="match status" value="1"/>
</dbReference>
<dbReference type="Proteomes" id="UP001589854">
    <property type="component" value="Unassembled WGS sequence"/>
</dbReference>
<dbReference type="PANTHER" id="PTHR40072:SF1">
    <property type="entry name" value="MOLYBDOPTERIN-GUANINE DINUCLEOTIDE BIOSYNTHESIS ADAPTER PROTEIN"/>
    <property type="match status" value="1"/>
</dbReference>
<protein>
    <submittedName>
        <fullName evidence="3">Molybdopterin-guanine dinucleotide biosynthesis protein B</fullName>
    </submittedName>
</protein>
<dbReference type="Pfam" id="PF03205">
    <property type="entry name" value="MobB"/>
    <property type="match status" value="1"/>
</dbReference>
<evidence type="ECO:0000256" key="1">
    <source>
        <dbReference type="SAM" id="MobiDB-lite"/>
    </source>
</evidence>
<keyword evidence="4" id="KW-1185">Reference proteome</keyword>
<dbReference type="RefSeq" id="WP_378931005.1">
    <property type="nucleotide sequence ID" value="NZ_JBHLVO010000002.1"/>
</dbReference>
<dbReference type="EMBL" id="JBHLVO010000002">
    <property type="protein sequence ID" value="MFC0270737.1"/>
    <property type="molecule type" value="Genomic_DNA"/>
</dbReference>
<proteinExistence type="predicted"/>
<dbReference type="InterPro" id="IPR004435">
    <property type="entry name" value="MobB_dom"/>
</dbReference>
<dbReference type="Gene3D" id="3.40.50.300">
    <property type="entry name" value="P-loop containing nucleotide triphosphate hydrolases"/>
    <property type="match status" value="1"/>
</dbReference>
<gene>
    <name evidence="3" type="primary">mobB</name>
    <name evidence="3" type="ORF">ACFFIX_04635</name>
</gene>
<dbReference type="SUPFAM" id="SSF52540">
    <property type="entry name" value="P-loop containing nucleoside triphosphate hydrolases"/>
    <property type="match status" value="1"/>
</dbReference>
<feature type="domain" description="Molybdopterin-guanine dinucleotide biosynthesis protein B (MobB)" evidence="2">
    <location>
        <begin position="6"/>
        <end position="131"/>
    </location>
</feature>
<evidence type="ECO:0000259" key="2">
    <source>
        <dbReference type="Pfam" id="PF03205"/>
    </source>
</evidence>
<comment type="caution">
    <text evidence="3">The sequence shown here is derived from an EMBL/GenBank/DDBJ whole genome shotgun (WGS) entry which is preliminary data.</text>
</comment>
<dbReference type="InterPro" id="IPR027417">
    <property type="entry name" value="P-loop_NTPase"/>
</dbReference>
<accession>A0ABV6GAN8</accession>
<sequence>MAMARILQIVGYQNSGKTTFLENLIAAAASKGLEVGTIKHHGHDGQPALADAGKDTGKHRSSGAKVTTVEGQGLFNLTAINKSWSLQEIVKLYEFFALDLILIEGFKKEAYSKVVFIRSEEDLVLLKTVTNIKCLITRFPLPETITSQHKTFKIVEDQDCINWLLENEVGDKHE</sequence>
<evidence type="ECO:0000313" key="3">
    <source>
        <dbReference type="EMBL" id="MFC0270737.1"/>
    </source>
</evidence>
<dbReference type="InterPro" id="IPR052539">
    <property type="entry name" value="MGD_biosynthesis_adapter"/>
</dbReference>